<dbReference type="InterPro" id="IPR014756">
    <property type="entry name" value="Ig_E-set"/>
</dbReference>
<dbReference type="CDD" id="cd07184">
    <property type="entry name" value="E_set_Isoamylase_like_N"/>
    <property type="match status" value="1"/>
</dbReference>
<reference evidence="2" key="1">
    <citation type="submission" date="2022-12" db="EMBL/GenBank/DDBJ databases">
        <title>New Phytohabitans aurantiacus sp. RD004123 nov., an actinomycete isolated from soil.</title>
        <authorList>
            <person name="Triningsih D.W."/>
            <person name="Harunari E."/>
            <person name="Igarashi Y."/>
        </authorList>
    </citation>
    <scope>NUCLEOTIDE SEQUENCE</scope>
    <source>
        <strain evidence="2">RD004123</strain>
    </source>
</reference>
<dbReference type="Gene3D" id="2.60.40.10">
    <property type="entry name" value="Immunoglobulins"/>
    <property type="match status" value="1"/>
</dbReference>
<dbReference type="EMBL" id="BSDI01000069">
    <property type="protein sequence ID" value="GLI02779.1"/>
    <property type="molecule type" value="Genomic_DNA"/>
</dbReference>
<dbReference type="InterPro" id="IPR032640">
    <property type="entry name" value="AMPK1_CBM"/>
</dbReference>
<evidence type="ECO:0000259" key="1">
    <source>
        <dbReference type="Pfam" id="PF16561"/>
    </source>
</evidence>
<feature type="domain" description="AMP-activated protein kinase glycogen-binding" evidence="1">
    <location>
        <begin position="24"/>
        <end position="87"/>
    </location>
</feature>
<comment type="caution">
    <text evidence="2">The sequence shown here is derived from an EMBL/GenBank/DDBJ whole genome shotgun (WGS) entry which is preliminary data.</text>
</comment>
<dbReference type="RefSeq" id="WP_281904485.1">
    <property type="nucleotide sequence ID" value="NZ_BSDI01000069.1"/>
</dbReference>
<dbReference type="SUPFAM" id="SSF81296">
    <property type="entry name" value="E set domains"/>
    <property type="match status" value="1"/>
</dbReference>
<protein>
    <submittedName>
        <fullName evidence="2">Isoamylase</fullName>
    </submittedName>
</protein>
<name>A0ABQ5R7N4_9ACTN</name>
<evidence type="ECO:0000313" key="3">
    <source>
        <dbReference type="Proteomes" id="UP001144280"/>
    </source>
</evidence>
<dbReference type="Pfam" id="PF16561">
    <property type="entry name" value="AMPK1_CBM"/>
    <property type="match status" value="1"/>
</dbReference>
<organism evidence="2 3">
    <name type="scientific">Phytohabitans aurantiacus</name>
    <dbReference type="NCBI Taxonomy" id="3016789"/>
    <lineage>
        <taxon>Bacteria</taxon>
        <taxon>Bacillati</taxon>
        <taxon>Actinomycetota</taxon>
        <taxon>Actinomycetes</taxon>
        <taxon>Micromonosporales</taxon>
        <taxon>Micromonosporaceae</taxon>
    </lineage>
</organism>
<dbReference type="Proteomes" id="UP001144280">
    <property type="component" value="Unassembled WGS sequence"/>
</dbReference>
<evidence type="ECO:0000313" key="2">
    <source>
        <dbReference type="EMBL" id="GLI02779.1"/>
    </source>
</evidence>
<gene>
    <name evidence="2" type="ORF">Pa4123_80570</name>
</gene>
<dbReference type="InterPro" id="IPR013783">
    <property type="entry name" value="Ig-like_fold"/>
</dbReference>
<sequence length="92" mass="10368">MIKRTRLFGTKTRITFSLPKDAPAGTVSVVGCFNDWEPGRHELIHRKDGTRTVSVQLEPGEYRFRYLATGGVWLDDEHADHVDQDGSQLILG</sequence>
<dbReference type="PROSITE" id="PS51257">
    <property type="entry name" value="PROKAR_LIPOPROTEIN"/>
    <property type="match status" value="1"/>
</dbReference>
<proteinExistence type="predicted"/>
<keyword evidence="3" id="KW-1185">Reference proteome</keyword>
<accession>A0ABQ5R7N4</accession>